<sequence length="390" mass="44494">MMRESCRRPKGKVRWSKLYSFSCFRPQSSDSDSAQEFIGQPGFSRVIFCNEPQLHKRKPYKHTNNSVSTRKYNAVTFLPNALLEFRRVANLYFILTAALSITSLAPVKPVNFDCSIGNGLFVDKLWSGLSVRDVVKVNKDEYFPSDLLLLSSSYEDGVCYVETMNLDGETNLKVKRCLEVTLDLNEDAKFSELKATIRCEDHNPSLYNFMGNLEFDNKMYPLSPSQLLPRDSKLRNTDYVYRVVIFSGHDTKVVRNSTTSPSKRSRLERKMDKVIYLLFSIHVLISLVTSVRSAVVIISDMGQWWFSTVHKGSHISLYVSIGAVKVLQAMFINKDIQIFSRSLHLQNMKQFHVCLSIEAESNSQPKIFFGTNRLPSPSISGYERGYCASD</sequence>
<name>A0A2K2B7D2_POPTR</name>
<dbReference type="Gene3D" id="2.70.150.10">
    <property type="entry name" value="Calcium-transporting ATPase, cytoplasmic transduction domain A"/>
    <property type="match status" value="1"/>
</dbReference>
<dbReference type="PANTHER" id="PTHR24092:SF157">
    <property type="entry name" value="PHOSPHOLIPID-TRANSPORTING ATPASE"/>
    <property type="match status" value="1"/>
</dbReference>
<feature type="transmembrane region" description="Helical" evidence="1">
    <location>
        <begin position="274"/>
        <end position="295"/>
    </location>
</feature>
<dbReference type="STRING" id="3694.A0A2K2B7D2"/>
<evidence type="ECO:0000313" key="4">
    <source>
        <dbReference type="Proteomes" id="UP000006729"/>
    </source>
</evidence>
<keyword evidence="1" id="KW-0472">Membrane</keyword>
<feature type="domain" description="P-type ATPase N-terminal" evidence="2">
    <location>
        <begin position="47"/>
        <end position="110"/>
    </location>
</feature>
<dbReference type="SUPFAM" id="SSF81653">
    <property type="entry name" value="Calcium ATPase, transduction domain A"/>
    <property type="match status" value="1"/>
</dbReference>
<dbReference type="AlphaFoldDB" id="A0A2K2B7D2"/>
<dbReference type="InterPro" id="IPR023298">
    <property type="entry name" value="ATPase_P-typ_TM_dom_sf"/>
</dbReference>
<evidence type="ECO:0000259" key="2">
    <source>
        <dbReference type="Pfam" id="PF16209"/>
    </source>
</evidence>
<dbReference type="Pfam" id="PF16209">
    <property type="entry name" value="PhoLip_ATPase_N"/>
    <property type="match status" value="1"/>
</dbReference>
<dbReference type="SUPFAM" id="SSF81665">
    <property type="entry name" value="Calcium ATPase, transmembrane domain M"/>
    <property type="match status" value="1"/>
</dbReference>
<dbReference type="PANTHER" id="PTHR24092">
    <property type="entry name" value="PROBABLE PHOSPHOLIPID-TRANSPORTING ATPASE"/>
    <property type="match status" value="1"/>
</dbReference>
<gene>
    <name evidence="3" type="ORF">POPTR_003G149200</name>
</gene>
<dbReference type="InterPro" id="IPR032631">
    <property type="entry name" value="P-type_ATPase_N"/>
</dbReference>
<organism evidence="3 4">
    <name type="scientific">Populus trichocarpa</name>
    <name type="common">Western balsam poplar</name>
    <name type="synonym">Populus balsamifera subsp. trichocarpa</name>
    <dbReference type="NCBI Taxonomy" id="3694"/>
    <lineage>
        <taxon>Eukaryota</taxon>
        <taxon>Viridiplantae</taxon>
        <taxon>Streptophyta</taxon>
        <taxon>Embryophyta</taxon>
        <taxon>Tracheophyta</taxon>
        <taxon>Spermatophyta</taxon>
        <taxon>Magnoliopsida</taxon>
        <taxon>eudicotyledons</taxon>
        <taxon>Gunneridae</taxon>
        <taxon>Pentapetalae</taxon>
        <taxon>rosids</taxon>
        <taxon>fabids</taxon>
        <taxon>Malpighiales</taxon>
        <taxon>Salicaceae</taxon>
        <taxon>Saliceae</taxon>
        <taxon>Populus</taxon>
    </lineage>
</organism>
<accession>A0A2K2B7D2</accession>
<reference evidence="3 4" key="1">
    <citation type="journal article" date="2006" name="Science">
        <title>The genome of black cottonwood, Populus trichocarpa (Torr. &amp; Gray).</title>
        <authorList>
            <person name="Tuskan G.A."/>
            <person name="Difazio S."/>
            <person name="Jansson S."/>
            <person name="Bohlmann J."/>
            <person name="Grigoriev I."/>
            <person name="Hellsten U."/>
            <person name="Putnam N."/>
            <person name="Ralph S."/>
            <person name="Rombauts S."/>
            <person name="Salamov A."/>
            <person name="Schein J."/>
            <person name="Sterck L."/>
            <person name="Aerts A."/>
            <person name="Bhalerao R.R."/>
            <person name="Bhalerao R.P."/>
            <person name="Blaudez D."/>
            <person name="Boerjan W."/>
            <person name="Brun A."/>
            <person name="Brunner A."/>
            <person name="Busov V."/>
            <person name="Campbell M."/>
            <person name="Carlson J."/>
            <person name="Chalot M."/>
            <person name="Chapman J."/>
            <person name="Chen G.L."/>
            <person name="Cooper D."/>
            <person name="Coutinho P.M."/>
            <person name="Couturier J."/>
            <person name="Covert S."/>
            <person name="Cronk Q."/>
            <person name="Cunningham R."/>
            <person name="Davis J."/>
            <person name="Degroeve S."/>
            <person name="Dejardin A."/>
            <person name="Depamphilis C."/>
            <person name="Detter J."/>
            <person name="Dirks B."/>
            <person name="Dubchak I."/>
            <person name="Duplessis S."/>
            <person name="Ehlting J."/>
            <person name="Ellis B."/>
            <person name="Gendler K."/>
            <person name="Goodstein D."/>
            <person name="Gribskov M."/>
            <person name="Grimwood J."/>
            <person name="Groover A."/>
            <person name="Gunter L."/>
            <person name="Hamberger B."/>
            <person name="Heinze B."/>
            <person name="Helariutta Y."/>
            <person name="Henrissat B."/>
            <person name="Holligan D."/>
            <person name="Holt R."/>
            <person name="Huang W."/>
            <person name="Islam-Faridi N."/>
            <person name="Jones S."/>
            <person name="Jones-Rhoades M."/>
            <person name="Jorgensen R."/>
            <person name="Joshi C."/>
            <person name="Kangasjarvi J."/>
            <person name="Karlsson J."/>
            <person name="Kelleher C."/>
            <person name="Kirkpatrick R."/>
            <person name="Kirst M."/>
            <person name="Kohler A."/>
            <person name="Kalluri U."/>
            <person name="Larimer F."/>
            <person name="Leebens-Mack J."/>
            <person name="Leple J.C."/>
            <person name="Locascio P."/>
            <person name="Lou Y."/>
            <person name="Lucas S."/>
            <person name="Martin F."/>
            <person name="Montanini B."/>
            <person name="Napoli C."/>
            <person name="Nelson D.R."/>
            <person name="Nelson C."/>
            <person name="Nieminen K."/>
            <person name="Nilsson O."/>
            <person name="Pereda V."/>
            <person name="Peter G."/>
            <person name="Philippe R."/>
            <person name="Pilate G."/>
            <person name="Poliakov A."/>
            <person name="Razumovskaya J."/>
            <person name="Richardson P."/>
            <person name="Rinaldi C."/>
            <person name="Ritland K."/>
            <person name="Rouze P."/>
            <person name="Ryaboy D."/>
            <person name="Schmutz J."/>
            <person name="Schrader J."/>
            <person name="Segerman B."/>
            <person name="Shin H."/>
            <person name="Siddiqui A."/>
            <person name="Sterky F."/>
            <person name="Terry A."/>
            <person name="Tsai C.J."/>
            <person name="Uberbacher E."/>
            <person name="Unneberg P."/>
            <person name="Vahala J."/>
            <person name="Wall K."/>
            <person name="Wessler S."/>
            <person name="Yang G."/>
            <person name="Yin T."/>
            <person name="Douglas C."/>
            <person name="Marra M."/>
            <person name="Sandberg G."/>
            <person name="Van de Peer Y."/>
            <person name="Rokhsar D."/>
        </authorList>
    </citation>
    <scope>NUCLEOTIDE SEQUENCE [LARGE SCALE GENOMIC DNA]</scope>
    <source>
        <strain evidence="4">cv. Nisqually</strain>
    </source>
</reference>
<dbReference type="InParanoid" id="A0A2K2B7D2"/>
<proteinExistence type="predicted"/>
<keyword evidence="1" id="KW-1133">Transmembrane helix</keyword>
<evidence type="ECO:0000256" key="1">
    <source>
        <dbReference type="SAM" id="Phobius"/>
    </source>
</evidence>
<keyword evidence="1" id="KW-0812">Transmembrane</keyword>
<dbReference type="InterPro" id="IPR008250">
    <property type="entry name" value="ATPase_P-typ_transduc_dom_A_sf"/>
</dbReference>
<dbReference type="EMBL" id="CM009292">
    <property type="protein sequence ID" value="PNT45685.1"/>
    <property type="molecule type" value="Genomic_DNA"/>
</dbReference>
<keyword evidence="4" id="KW-1185">Reference proteome</keyword>
<evidence type="ECO:0000313" key="3">
    <source>
        <dbReference type="EMBL" id="PNT45685.1"/>
    </source>
</evidence>
<dbReference type="Proteomes" id="UP000006729">
    <property type="component" value="Chromosome 3"/>
</dbReference>
<protein>
    <recommendedName>
        <fullName evidence="2">P-type ATPase N-terminal domain-containing protein</fullName>
    </recommendedName>
</protein>